<sequence length="209" mass="24503">MDILDPCSDDDINNDVNSLYVEIIDKNRTKMHDLWLKVVEETKNNNPLELCSWQRKYKRYLENLELCKGIQQRKLKHKGEKALATVNLNKTSTYEQLLVKANRPSLNNRRLQDILILMYNVKHSMAHSYLCDLFSPSNKKYNSRNSDFNLPSFRTVRFGKHSIRYLGPHLWAKLSKKTRESSSLAIFKRKIHEMDITILESSGCNLCIL</sequence>
<gene>
    <name evidence="1" type="ORF">pdam_00020649</name>
</gene>
<feature type="non-terminal residue" evidence="1">
    <location>
        <position position="209"/>
    </location>
</feature>
<reference evidence="1 2" key="1">
    <citation type="journal article" date="2018" name="Sci. Rep.">
        <title>Comparative analysis of the Pocillopora damicornis genome highlights role of immune system in coral evolution.</title>
        <authorList>
            <person name="Cunning R."/>
            <person name="Bay R.A."/>
            <person name="Gillette P."/>
            <person name="Baker A.C."/>
            <person name="Traylor-Knowles N."/>
        </authorList>
    </citation>
    <scope>NUCLEOTIDE SEQUENCE [LARGE SCALE GENOMIC DNA]</scope>
    <source>
        <strain evidence="1">RSMAS</strain>
        <tissue evidence="1">Whole animal</tissue>
    </source>
</reference>
<evidence type="ECO:0000313" key="2">
    <source>
        <dbReference type="Proteomes" id="UP000275408"/>
    </source>
</evidence>
<organism evidence="1 2">
    <name type="scientific">Pocillopora damicornis</name>
    <name type="common">Cauliflower coral</name>
    <name type="synonym">Millepora damicornis</name>
    <dbReference type="NCBI Taxonomy" id="46731"/>
    <lineage>
        <taxon>Eukaryota</taxon>
        <taxon>Metazoa</taxon>
        <taxon>Cnidaria</taxon>
        <taxon>Anthozoa</taxon>
        <taxon>Hexacorallia</taxon>
        <taxon>Scleractinia</taxon>
        <taxon>Astrocoeniina</taxon>
        <taxon>Pocilloporidae</taxon>
        <taxon>Pocillopora</taxon>
    </lineage>
</organism>
<dbReference type="Proteomes" id="UP000275408">
    <property type="component" value="Unassembled WGS sequence"/>
</dbReference>
<dbReference type="EMBL" id="RCHS01000081">
    <property type="protein sequence ID" value="RMX61056.1"/>
    <property type="molecule type" value="Genomic_DNA"/>
</dbReference>
<protein>
    <submittedName>
        <fullName evidence="1">Uncharacterized protein</fullName>
    </submittedName>
</protein>
<name>A0A3M6V527_POCDA</name>
<proteinExistence type="predicted"/>
<dbReference type="AlphaFoldDB" id="A0A3M6V527"/>
<evidence type="ECO:0000313" key="1">
    <source>
        <dbReference type="EMBL" id="RMX61056.1"/>
    </source>
</evidence>
<accession>A0A3M6V527</accession>
<keyword evidence="2" id="KW-1185">Reference proteome</keyword>
<comment type="caution">
    <text evidence="1">The sequence shown here is derived from an EMBL/GenBank/DDBJ whole genome shotgun (WGS) entry which is preliminary data.</text>
</comment>